<dbReference type="EMBL" id="UYWY01000651">
    <property type="protein sequence ID" value="VDM25361.1"/>
    <property type="molecule type" value="Genomic_DNA"/>
</dbReference>
<keyword evidence="2" id="KW-1185">Reference proteome</keyword>
<dbReference type="Proteomes" id="UP000050794">
    <property type="component" value="Unassembled WGS sequence"/>
</dbReference>
<protein>
    <submittedName>
        <fullName evidence="3">TOG domain-containing protein</fullName>
    </submittedName>
</protein>
<reference evidence="1 2" key="2">
    <citation type="submission" date="2018-11" db="EMBL/GenBank/DDBJ databases">
        <authorList>
            <consortium name="Pathogen Informatics"/>
        </authorList>
    </citation>
    <scope>NUCLEOTIDE SEQUENCE [LARGE SCALE GENOMIC DNA]</scope>
</reference>
<evidence type="ECO:0000313" key="3">
    <source>
        <dbReference type="WBParaSite" id="TCNE_0000104001-mRNA-1"/>
    </source>
</evidence>
<dbReference type="AlphaFoldDB" id="A0A183TXS1"/>
<dbReference type="Gene3D" id="1.25.10.10">
    <property type="entry name" value="Leucine-rich Repeat Variant"/>
    <property type="match status" value="1"/>
</dbReference>
<dbReference type="InterPro" id="IPR011989">
    <property type="entry name" value="ARM-like"/>
</dbReference>
<dbReference type="InterPro" id="IPR016024">
    <property type="entry name" value="ARM-type_fold"/>
</dbReference>
<dbReference type="Pfam" id="PF21040">
    <property type="entry name" value="CEP104-like_TOG"/>
    <property type="match status" value="1"/>
</dbReference>
<dbReference type="SUPFAM" id="SSF48371">
    <property type="entry name" value="ARM repeat"/>
    <property type="match status" value="1"/>
</dbReference>
<sequence>MSWLGELIEKNNSDPRQRLELGQHILAQLQTSRLPSDSTLLNDFCDLIVQWLSASNFKVALLALEIIDVAIEVSGDVLSPYLIERTSALVERLGDSKQSVREAAVQLITTMANTQHCSPQVLLAYSTSLFLR</sequence>
<accession>A0A183TXS1</accession>
<organism evidence="2 3">
    <name type="scientific">Toxocara canis</name>
    <name type="common">Canine roundworm</name>
    <dbReference type="NCBI Taxonomy" id="6265"/>
    <lineage>
        <taxon>Eukaryota</taxon>
        <taxon>Metazoa</taxon>
        <taxon>Ecdysozoa</taxon>
        <taxon>Nematoda</taxon>
        <taxon>Chromadorea</taxon>
        <taxon>Rhabditida</taxon>
        <taxon>Spirurina</taxon>
        <taxon>Ascaridomorpha</taxon>
        <taxon>Ascaridoidea</taxon>
        <taxon>Toxocaridae</taxon>
        <taxon>Toxocara</taxon>
    </lineage>
</organism>
<proteinExistence type="predicted"/>
<dbReference type="WBParaSite" id="TCNE_0000104001-mRNA-1">
    <property type="protein sequence ID" value="TCNE_0000104001-mRNA-1"/>
    <property type="gene ID" value="TCNE_0000104001"/>
</dbReference>
<name>A0A183TXS1_TOXCA</name>
<evidence type="ECO:0000313" key="1">
    <source>
        <dbReference type="EMBL" id="VDM25361.1"/>
    </source>
</evidence>
<evidence type="ECO:0000313" key="2">
    <source>
        <dbReference type="Proteomes" id="UP000050794"/>
    </source>
</evidence>
<reference evidence="3" key="1">
    <citation type="submission" date="2016-06" db="UniProtKB">
        <authorList>
            <consortium name="WormBaseParasite"/>
        </authorList>
    </citation>
    <scope>IDENTIFICATION</scope>
</reference>
<gene>
    <name evidence="1" type="ORF">TCNE_LOCUS1041</name>
</gene>